<sequence>MIDVSWRVWPHPHLAQEECNLGSPPIGRRRRRCAAGLNAATRRPTLIKERRLRSTETRAPASDEARKLSHLSESKSPNPLMSSLIRQLHPAPAGGSGIDWARSWGGNAKR</sequence>
<keyword evidence="3" id="KW-1185">Reference proteome</keyword>
<accession>A0AAV1IXL9</accession>
<dbReference type="Proteomes" id="UP001497472">
    <property type="component" value="Unassembled WGS sequence"/>
</dbReference>
<feature type="region of interest" description="Disordered" evidence="1">
    <location>
        <begin position="51"/>
        <end position="110"/>
    </location>
</feature>
<feature type="compositionally biased region" description="Basic and acidic residues" evidence="1">
    <location>
        <begin position="51"/>
        <end position="73"/>
    </location>
</feature>
<protein>
    <submittedName>
        <fullName evidence="2">Uncharacterized protein</fullName>
    </submittedName>
</protein>
<name>A0AAV1IXL9_9NEOP</name>
<evidence type="ECO:0000313" key="3">
    <source>
        <dbReference type="Proteomes" id="UP001497472"/>
    </source>
</evidence>
<reference evidence="2 3" key="1">
    <citation type="submission" date="2023-11" db="EMBL/GenBank/DDBJ databases">
        <authorList>
            <person name="Okamura Y."/>
        </authorList>
    </citation>
    <scope>NUCLEOTIDE SEQUENCE [LARGE SCALE GENOMIC DNA]</scope>
</reference>
<evidence type="ECO:0000313" key="2">
    <source>
        <dbReference type="EMBL" id="CAK1541888.1"/>
    </source>
</evidence>
<comment type="caution">
    <text evidence="2">The sequence shown here is derived from an EMBL/GenBank/DDBJ whole genome shotgun (WGS) entry which is preliminary data.</text>
</comment>
<feature type="compositionally biased region" description="Polar residues" evidence="1">
    <location>
        <begin position="74"/>
        <end position="85"/>
    </location>
</feature>
<dbReference type="EMBL" id="CAVLEF010000003">
    <property type="protein sequence ID" value="CAK1541888.1"/>
    <property type="molecule type" value="Genomic_DNA"/>
</dbReference>
<proteinExistence type="predicted"/>
<organism evidence="2 3">
    <name type="scientific">Leptosia nina</name>
    <dbReference type="NCBI Taxonomy" id="320188"/>
    <lineage>
        <taxon>Eukaryota</taxon>
        <taxon>Metazoa</taxon>
        <taxon>Ecdysozoa</taxon>
        <taxon>Arthropoda</taxon>
        <taxon>Hexapoda</taxon>
        <taxon>Insecta</taxon>
        <taxon>Pterygota</taxon>
        <taxon>Neoptera</taxon>
        <taxon>Endopterygota</taxon>
        <taxon>Lepidoptera</taxon>
        <taxon>Glossata</taxon>
        <taxon>Ditrysia</taxon>
        <taxon>Papilionoidea</taxon>
        <taxon>Pieridae</taxon>
        <taxon>Pierinae</taxon>
        <taxon>Leptosia</taxon>
    </lineage>
</organism>
<gene>
    <name evidence="2" type="ORF">LNINA_LOCUS1837</name>
</gene>
<evidence type="ECO:0000256" key="1">
    <source>
        <dbReference type="SAM" id="MobiDB-lite"/>
    </source>
</evidence>
<dbReference type="AlphaFoldDB" id="A0AAV1IXL9"/>